<evidence type="ECO:0000256" key="5">
    <source>
        <dbReference type="ARBA" id="ARBA00022970"/>
    </source>
</evidence>
<keyword evidence="4 9" id="KW-0812">Transmembrane</keyword>
<evidence type="ECO:0000256" key="4">
    <source>
        <dbReference type="ARBA" id="ARBA00022692"/>
    </source>
</evidence>
<gene>
    <name evidence="10" type="primary">livH_79</name>
    <name evidence="10" type="ORF">SDC9_149018</name>
</gene>
<dbReference type="GO" id="GO:0022857">
    <property type="term" value="F:transmembrane transporter activity"/>
    <property type="evidence" value="ECO:0007669"/>
    <property type="project" value="InterPro"/>
</dbReference>
<dbReference type="AlphaFoldDB" id="A0A645EK32"/>
<feature type="transmembrane region" description="Helical" evidence="9">
    <location>
        <begin position="236"/>
        <end position="253"/>
    </location>
</feature>
<feature type="transmembrane region" description="Helical" evidence="9">
    <location>
        <begin position="82"/>
        <end position="103"/>
    </location>
</feature>
<evidence type="ECO:0000256" key="2">
    <source>
        <dbReference type="ARBA" id="ARBA00022448"/>
    </source>
</evidence>
<organism evidence="10">
    <name type="scientific">bioreactor metagenome</name>
    <dbReference type="NCBI Taxonomy" id="1076179"/>
    <lineage>
        <taxon>unclassified sequences</taxon>
        <taxon>metagenomes</taxon>
        <taxon>ecological metagenomes</taxon>
    </lineage>
</organism>
<dbReference type="PANTHER" id="PTHR11795:SF445">
    <property type="entry name" value="AMINO ACID ABC TRANSPORTER PERMEASE PROTEIN"/>
    <property type="match status" value="1"/>
</dbReference>
<feature type="transmembrane region" description="Helical" evidence="9">
    <location>
        <begin position="260"/>
        <end position="278"/>
    </location>
</feature>
<dbReference type="InterPro" id="IPR001851">
    <property type="entry name" value="ABC_transp_permease"/>
</dbReference>
<feature type="transmembrane region" description="Helical" evidence="9">
    <location>
        <begin position="46"/>
        <end position="70"/>
    </location>
</feature>
<accession>A0A645EK32</accession>
<dbReference type="PANTHER" id="PTHR11795">
    <property type="entry name" value="BRANCHED-CHAIN AMINO ACID TRANSPORT SYSTEM PERMEASE PROTEIN LIVH"/>
    <property type="match status" value="1"/>
</dbReference>
<dbReference type="InterPro" id="IPR052157">
    <property type="entry name" value="BCAA_transport_permease"/>
</dbReference>
<evidence type="ECO:0000256" key="7">
    <source>
        <dbReference type="ARBA" id="ARBA00023136"/>
    </source>
</evidence>
<feature type="transmembrane region" description="Helical" evidence="9">
    <location>
        <begin position="115"/>
        <end position="134"/>
    </location>
</feature>
<evidence type="ECO:0000256" key="9">
    <source>
        <dbReference type="SAM" id="Phobius"/>
    </source>
</evidence>
<comment type="similarity">
    <text evidence="8">Belongs to the binding-protein-dependent transport system permease family. LivHM subfamily.</text>
</comment>
<evidence type="ECO:0000256" key="8">
    <source>
        <dbReference type="ARBA" id="ARBA00037998"/>
    </source>
</evidence>
<feature type="transmembrane region" description="Helical" evidence="9">
    <location>
        <begin position="154"/>
        <end position="178"/>
    </location>
</feature>
<keyword evidence="3" id="KW-1003">Cell membrane</keyword>
<comment type="subcellular location">
    <subcellularLocation>
        <location evidence="1">Cell membrane</location>
        <topology evidence="1">Multi-pass membrane protein</topology>
    </subcellularLocation>
</comment>
<name>A0A645EK32_9ZZZZ</name>
<feature type="transmembrane region" description="Helical" evidence="9">
    <location>
        <begin position="199"/>
        <end position="230"/>
    </location>
</feature>
<keyword evidence="7 9" id="KW-0472">Membrane</keyword>
<proteinExistence type="inferred from homology"/>
<feature type="transmembrane region" description="Helical" evidence="9">
    <location>
        <begin position="284"/>
        <end position="302"/>
    </location>
</feature>
<dbReference type="Pfam" id="PF02653">
    <property type="entry name" value="BPD_transp_2"/>
    <property type="match status" value="1"/>
</dbReference>
<reference evidence="10" key="1">
    <citation type="submission" date="2019-08" db="EMBL/GenBank/DDBJ databases">
        <authorList>
            <person name="Kucharzyk K."/>
            <person name="Murdoch R.W."/>
            <person name="Higgins S."/>
            <person name="Loffler F."/>
        </authorList>
    </citation>
    <scope>NUCLEOTIDE SEQUENCE</scope>
</reference>
<dbReference type="GO" id="GO:0006865">
    <property type="term" value="P:amino acid transport"/>
    <property type="evidence" value="ECO:0007669"/>
    <property type="project" value="UniProtKB-KW"/>
</dbReference>
<evidence type="ECO:0000313" key="10">
    <source>
        <dbReference type="EMBL" id="MPN01806.1"/>
    </source>
</evidence>
<keyword evidence="6 9" id="KW-1133">Transmembrane helix</keyword>
<evidence type="ECO:0000256" key="6">
    <source>
        <dbReference type="ARBA" id="ARBA00022989"/>
    </source>
</evidence>
<keyword evidence="2" id="KW-0813">Transport</keyword>
<dbReference type="CDD" id="cd06582">
    <property type="entry name" value="TM_PBP1_LivH_like"/>
    <property type="match status" value="1"/>
</dbReference>
<comment type="caution">
    <text evidence="10">The sequence shown here is derived from an EMBL/GenBank/DDBJ whole genome shotgun (WGS) entry which is preliminary data.</text>
</comment>
<evidence type="ECO:0000256" key="3">
    <source>
        <dbReference type="ARBA" id="ARBA00022475"/>
    </source>
</evidence>
<feature type="transmembrane region" description="Helical" evidence="9">
    <location>
        <begin position="20"/>
        <end position="39"/>
    </location>
</feature>
<sequence length="304" mass="33044">MLPAARLSTYSYFRKKGMMVSQLAQLIVSGVLAGGLYGIISVGLTLIFGVLNLVNFAHGEFLMISMYISFWMSEIFNLNPYMSLPIVVAAMFVFGIIIQSIFIRPVTEASHEVQIVITLGLSTIMQNSALMAFSGNLRVLRTPFSESMIEIAGIFINTQRLLTFTLAILATIILYLYLTKSYFGKAIRATAQDSRAAKLAGINVPFVYMITYGIGIALVGLAGASIIPLFPVYPTIGWHFANIAFVAVVLGGLGSIPGAMVGGIIIGLIESIAGFYFGSEFQQAAYFIVFIIILIIRPTGLFRK</sequence>
<dbReference type="EMBL" id="VSSQ01047790">
    <property type="protein sequence ID" value="MPN01806.1"/>
    <property type="molecule type" value="Genomic_DNA"/>
</dbReference>
<dbReference type="GO" id="GO:0005886">
    <property type="term" value="C:plasma membrane"/>
    <property type="evidence" value="ECO:0007669"/>
    <property type="project" value="UniProtKB-SubCell"/>
</dbReference>
<evidence type="ECO:0000256" key="1">
    <source>
        <dbReference type="ARBA" id="ARBA00004651"/>
    </source>
</evidence>
<keyword evidence="5" id="KW-0029">Amino-acid transport</keyword>
<protein>
    <submittedName>
        <fullName evidence="10">High-affinity branched-chain amino acid transport system permease protein LivH</fullName>
    </submittedName>
</protein>